<accession>A0A5R9K6D9</accession>
<name>A0A5R9K6D9_9BACT</name>
<feature type="transmembrane region" description="Helical" evidence="1">
    <location>
        <begin position="91"/>
        <end position="110"/>
    </location>
</feature>
<dbReference type="RefSeq" id="WP_082217990.1">
    <property type="nucleotide sequence ID" value="NZ_BMGE01000004.1"/>
</dbReference>
<keyword evidence="1" id="KW-1133">Transmembrane helix</keyword>
<evidence type="ECO:0000313" key="2">
    <source>
        <dbReference type="EMBL" id="TLU89351.1"/>
    </source>
</evidence>
<keyword evidence="3" id="KW-1185">Reference proteome</keyword>
<proteinExistence type="predicted"/>
<keyword evidence="1" id="KW-0812">Transmembrane</keyword>
<dbReference type="AlphaFoldDB" id="A0A5R9K6D9"/>
<comment type="caution">
    <text evidence="2">The sequence shown here is derived from an EMBL/GenBank/DDBJ whole genome shotgun (WGS) entry which is preliminary data.</text>
</comment>
<protein>
    <submittedName>
        <fullName evidence="2">Uncharacterized protein</fullName>
    </submittedName>
</protein>
<reference evidence="2 3" key="1">
    <citation type="submission" date="2019-05" db="EMBL/GenBank/DDBJ databases">
        <authorList>
            <person name="Qu J.-H."/>
        </authorList>
    </citation>
    <scope>NUCLEOTIDE SEQUENCE [LARGE SCALE GENOMIC DNA]</scope>
    <source>
        <strain evidence="2 3">Z12</strain>
    </source>
</reference>
<evidence type="ECO:0000256" key="1">
    <source>
        <dbReference type="SAM" id="Phobius"/>
    </source>
</evidence>
<dbReference type="EMBL" id="VCEI01000030">
    <property type="protein sequence ID" value="TLU89351.1"/>
    <property type="molecule type" value="Genomic_DNA"/>
</dbReference>
<gene>
    <name evidence="2" type="ORF">FEM55_21630</name>
</gene>
<dbReference type="Proteomes" id="UP000309788">
    <property type="component" value="Unassembled WGS sequence"/>
</dbReference>
<keyword evidence="1" id="KW-0472">Membrane</keyword>
<sequence length="145" mass="16265">MKQYDIKHQVQGCKPVRAVVFLFFILFLLSNCQIKKSLSDALLDHSRQANTTQRIDKGLPAATKVTQHEACGVLNNSAYADQDLHATSDTATLPVVEFFILTYLPFLLIFTRFSGDVHSPLAHLFKVLPADSGSPIYIKNRYLLI</sequence>
<evidence type="ECO:0000313" key="3">
    <source>
        <dbReference type="Proteomes" id="UP000309788"/>
    </source>
</evidence>
<organism evidence="2 3">
    <name type="scientific">Dyadobacter sediminis</name>
    <dbReference type="NCBI Taxonomy" id="1493691"/>
    <lineage>
        <taxon>Bacteria</taxon>
        <taxon>Pseudomonadati</taxon>
        <taxon>Bacteroidota</taxon>
        <taxon>Cytophagia</taxon>
        <taxon>Cytophagales</taxon>
        <taxon>Spirosomataceae</taxon>
        <taxon>Dyadobacter</taxon>
    </lineage>
</organism>